<evidence type="ECO:0000256" key="3">
    <source>
        <dbReference type="SAM" id="SignalP"/>
    </source>
</evidence>
<dbReference type="RefSeq" id="WP_344486533.1">
    <property type="nucleotide sequence ID" value="NZ_BAAAQF010000007.1"/>
</dbReference>
<feature type="transmembrane region" description="Helical" evidence="2">
    <location>
        <begin position="242"/>
        <end position="264"/>
    </location>
</feature>
<accession>A0ABN2GTZ4</accession>
<keyword evidence="2" id="KW-0472">Membrane</keyword>
<dbReference type="PROSITE" id="PS51318">
    <property type="entry name" value="TAT"/>
    <property type="match status" value="1"/>
</dbReference>
<evidence type="ECO:0000313" key="5">
    <source>
        <dbReference type="Proteomes" id="UP001499851"/>
    </source>
</evidence>
<dbReference type="InterPro" id="IPR006311">
    <property type="entry name" value="TAT_signal"/>
</dbReference>
<proteinExistence type="predicted"/>
<protein>
    <recommendedName>
        <fullName evidence="6">LPXTG cell wall anchor domain-containing protein</fullName>
    </recommendedName>
</protein>
<name>A0ABN2GTZ4_9ACTN</name>
<keyword evidence="3" id="KW-0732">Signal</keyword>
<feature type="chain" id="PRO_5045547423" description="LPXTG cell wall anchor domain-containing protein" evidence="3">
    <location>
        <begin position="35"/>
        <end position="271"/>
    </location>
</feature>
<organism evidence="4 5">
    <name type="scientific">Glycomyces endophyticus</name>
    <dbReference type="NCBI Taxonomy" id="480996"/>
    <lineage>
        <taxon>Bacteria</taxon>
        <taxon>Bacillati</taxon>
        <taxon>Actinomycetota</taxon>
        <taxon>Actinomycetes</taxon>
        <taxon>Glycomycetales</taxon>
        <taxon>Glycomycetaceae</taxon>
        <taxon>Glycomyces</taxon>
    </lineage>
</organism>
<dbReference type="Proteomes" id="UP001499851">
    <property type="component" value="Unassembled WGS sequence"/>
</dbReference>
<sequence length="271" mass="27007">MAQATTRTRRTARLAAAAAALIGAALAAPAPAQAQDGDPYHPFLHADLAFTGVAPGGAVEVNPRFTQEAALSPETAAIVIAFSGSFDDEGQTTAGARADADYDNCRPGYFDDPRGTTCIVTEFTDLPGAILTLTGPVVYTVDADAPALADACACAYGVSAVTAEDLATDFPGFTWDPESENLVGLTTADAWDGPGSGPNPDLGGDIAITTAGGPDEPTAEPTPEASGPASAAPKLPETGAPVGPVVSGAAALVALGMVFAAAAARRRPAGR</sequence>
<feature type="compositionally biased region" description="Low complexity" evidence="1">
    <location>
        <begin position="212"/>
        <end position="242"/>
    </location>
</feature>
<keyword evidence="2" id="KW-1133">Transmembrane helix</keyword>
<feature type="signal peptide" evidence="3">
    <location>
        <begin position="1"/>
        <end position="34"/>
    </location>
</feature>
<keyword evidence="2" id="KW-0812">Transmembrane</keyword>
<comment type="caution">
    <text evidence="4">The sequence shown here is derived from an EMBL/GenBank/DDBJ whole genome shotgun (WGS) entry which is preliminary data.</text>
</comment>
<reference evidence="4 5" key="1">
    <citation type="journal article" date="2019" name="Int. J. Syst. Evol. Microbiol.">
        <title>The Global Catalogue of Microorganisms (GCM) 10K type strain sequencing project: providing services to taxonomists for standard genome sequencing and annotation.</title>
        <authorList>
            <consortium name="The Broad Institute Genomics Platform"/>
            <consortium name="The Broad Institute Genome Sequencing Center for Infectious Disease"/>
            <person name="Wu L."/>
            <person name="Ma J."/>
        </authorList>
    </citation>
    <scope>NUCLEOTIDE SEQUENCE [LARGE SCALE GENOMIC DNA]</scope>
    <source>
        <strain evidence="4 5">JCM 16001</strain>
    </source>
</reference>
<evidence type="ECO:0000256" key="2">
    <source>
        <dbReference type="SAM" id="Phobius"/>
    </source>
</evidence>
<feature type="region of interest" description="Disordered" evidence="1">
    <location>
        <begin position="189"/>
        <end position="242"/>
    </location>
</feature>
<dbReference type="EMBL" id="BAAAQF010000007">
    <property type="protein sequence ID" value="GAA1676752.1"/>
    <property type="molecule type" value="Genomic_DNA"/>
</dbReference>
<evidence type="ECO:0000256" key="1">
    <source>
        <dbReference type="SAM" id="MobiDB-lite"/>
    </source>
</evidence>
<evidence type="ECO:0008006" key="6">
    <source>
        <dbReference type="Google" id="ProtNLM"/>
    </source>
</evidence>
<evidence type="ECO:0000313" key="4">
    <source>
        <dbReference type="EMBL" id="GAA1676752.1"/>
    </source>
</evidence>
<gene>
    <name evidence="4" type="ORF">GCM10009830_24330</name>
</gene>
<keyword evidence="5" id="KW-1185">Reference proteome</keyword>